<dbReference type="PANTHER" id="PTHR10272:SF0">
    <property type="entry name" value="PLATELET-ACTIVATING FACTOR ACETYLHYDROLASE"/>
    <property type="match status" value="1"/>
</dbReference>
<keyword evidence="4" id="KW-0443">Lipid metabolism</keyword>
<keyword evidence="2" id="KW-0378">Hydrolase</keyword>
<organism evidence="6 7">
    <name type="scientific">Coccomyxa viridis</name>
    <dbReference type="NCBI Taxonomy" id="1274662"/>
    <lineage>
        <taxon>Eukaryota</taxon>
        <taxon>Viridiplantae</taxon>
        <taxon>Chlorophyta</taxon>
        <taxon>core chlorophytes</taxon>
        <taxon>Trebouxiophyceae</taxon>
        <taxon>Trebouxiophyceae incertae sedis</taxon>
        <taxon>Coccomyxaceae</taxon>
        <taxon>Coccomyxa</taxon>
    </lineage>
</organism>
<dbReference type="PANTHER" id="PTHR10272">
    <property type="entry name" value="PLATELET-ACTIVATING FACTOR ACETYLHYDROLASE"/>
    <property type="match status" value="1"/>
</dbReference>
<feature type="region of interest" description="Disordered" evidence="5">
    <location>
        <begin position="411"/>
        <end position="439"/>
    </location>
</feature>
<dbReference type="EC" id="3.1.1.47" evidence="1"/>
<dbReference type="EMBL" id="CAUYUE010000005">
    <property type="protein sequence ID" value="CAK0779417.1"/>
    <property type="molecule type" value="Genomic_DNA"/>
</dbReference>
<dbReference type="SUPFAM" id="SSF53474">
    <property type="entry name" value="alpha/beta-Hydrolases"/>
    <property type="match status" value="1"/>
</dbReference>
<dbReference type="Proteomes" id="UP001314263">
    <property type="component" value="Unassembled WGS sequence"/>
</dbReference>
<name>A0AAV1I2P2_9CHLO</name>
<dbReference type="Gene3D" id="3.40.50.1820">
    <property type="entry name" value="alpha/beta hydrolase"/>
    <property type="match status" value="1"/>
</dbReference>
<feature type="compositionally biased region" description="Low complexity" evidence="5">
    <location>
        <begin position="422"/>
        <end position="439"/>
    </location>
</feature>
<keyword evidence="3" id="KW-0442">Lipid degradation</keyword>
<dbReference type="InterPro" id="IPR029058">
    <property type="entry name" value="AB_hydrolase_fold"/>
</dbReference>
<dbReference type="Pfam" id="PF03403">
    <property type="entry name" value="PAF-AH_p_II"/>
    <property type="match status" value="1"/>
</dbReference>
<evidence type="ECO:0000256" key="1">
    <source>
        <dbReference type="ARBA" id="ARBA00013201"/>
    </source>
</evidence>
<feature type="compositionally biased region" description="Basic and acidic residues" evidence="5">
    <location>
        <begin position="411"/>
        <end position="420"/>
    </location>
</feature>
<dbReference type="GO" id="GO:0016042">
    <property type="term" value="P:lipid catabolic process"/>
    <property type="evidence" value="ECO:0007669"/>
    <property type="project" value="UniProtKB-KW"/>
</dbReference>
<evidence type="ECO:0000256" key="5">
    <source>
        <dbReference type="SAM" id="MobiDB-lite"/>
    </source>
</evidence>
<dbReference type="GO" id="GO:0003847">
    <property type="term" value="F:1-alkyl-2-acetylglycerophosphocholine esterase activity"/>
    <property type="evidence" value="ECO:0007669"/>
    <property type="project" value="UniProtKB-EC"/>
</dbReference>
<evidence type="ECO:0000313" key="6">
    <source>
        <dbReference type="EMBL" id="CAK0779417.1"/>
    </source>
</evidence>
<sequence>MTYVPSGHYSVGVCDLELYSGERSQTIVCAEKHLVGRIFYPCSRDVTAGGSFKKAAWLPSWEYAKGYGSFLTTWGKPGMVKTMLRPVITLASYWLGHQALADNFLGAPLVDGSEQHPVVLFSHGISGIRTSYSGICTELSSAGFVVLAVEHADGTAAAVRLAGGAGHKYYTGWLSEAERMDQTRYRMRELVTAHGLLATMGEGRLLQGLSLGSGLDARSAFAGRLQMGCVALMGHSYGGASVAGLTAEDGRFACGIALDPWWGALLPGQAALESWATSSPLLVLGSQTWNTPDAKGRIFCNGDKQDMVFASAAGSAGAVHLVLEDSGHDSFCDIVQLVAIRYGRAMGYLKSFRQRKSVKELHPSLALPLIANASLAFLKRHLALTASQQALIDESLEANSRRLVAAERALDAAAGSKDEETPANAAESPSAGGPASSVAGQDAGAVAAAELAGAEERALAASEGAAQGLQARQSLPGGEPGAHGNHHSPRGSGAQHMSSRAREEQEGLAQLCRGHVQQLKVYGFR</sequence>
<evidence type="ECO:0000256" key="3">
    <source>
        <dbReference type="ARBA" id="ARBA00022963"/>
    </source>
</evidence>
<feature type="region of interest" description="Disordered" evidence="5">
    <location>
        <begin position="462"/>
        <end position="509"/>
    </location>
</feature>
<reference evidence="6 7" key="1">
    <citation type="submission" date="2023-10" db="EMBL/GenBank/DDBJ databases">
        <authorList>
            <person name="Maclean D."/>
            <person name="Macfadyen A."/>
        </authorList>
    </citation>
    <scope>NUCLEOTIDE SEQUENCE [LARGE SCALE GENOMIC DNA]</scope>
</reference>
<accession>A0AAV1I2P2</accession>
<keyword evidence="7" id="KW-1185">Reference proteome</keyword>
<gene>
    <name evidence="6" type="ORF">CVIRNUC_004768</name>
</gene>
<comment type="caution">
    <text evidence="6">The sequence shown here is derived from an EMBL/GenBank/DDBJ whole genome shotgun (WGS) entry which is preliminary data.</text>
</comment>
<protein>
    <recommendedName>
        <fullName evidence="1">1-alkyl-2-acetylglycerophosphocholine esterase</fullName>
        <ecNumber evidence="1">3.1.1.47</ecNumber>
    </recommendedName>
</protein>
<proteinExistence type="predicted"/>
<dbReference type="AlphaFoldDB" id="A0AAV1I2P2"/>
<evidence type="ECO:0000256" key="4">
    <source>
        <dbReference type="ARBA" id="ARBA00023098"/>
    </source>
</evidence>
<evidence type="ECO:0000256" key="2">
    <source>
        <dbReference type="ARBA" id="ARBA00022801"/>
    </source>
</evidence>
<feature type="compositionally biased region" description="Low complexity" evidence="5">
    <location>
        <begin position="462"/>
        <end position="471"/>
    </location>
</feature>
<evidence type="ECO:0000313" key="7">
    <source>
        <dbReference type="Proteomes" id="UP001314263"/>
    </source>
</evidence>